<gene>
    <name evidence="2" type="ORF">BO70DRAFT_361756</name>
</gene>
<feature type="region of interest" description="Disordered" evidence="1">
    <location>
        <begin position="70"/>
        <end position="94"/>
    </location>
</feature>
<sequence>MHAVRFLRLRDAGRYRTVVRLLGKAEGRTSKEERAMPKDGVESWIALSVQLRDDRFPLRSWTYFHQASPGSVTSRFHPRGKAAPKRQKQKTMRHFGVQTHPRPAAAKAIYGVTTHYFLERTEKLLVVVVE</sequence>
<reference evidence="2 3" key="1">
    <citation type="submission" date="2016-12" db="EMBL/GenBank/DDBJ databases">
        <title>The genomes of Aspergillus section Nigri reveals drivers in fungal speciation.</title>
        <authorList>
            <consortium name="DOE Joint Genome Institute"/>
            <person name="Vesth T.C."/>
            <person name="Nybo J."/>
            <person name="Theobald S."/>
            <person name="Brandl J."/>
            <person name="Frisvad J.C."/>
            <person name="Nielsen K.F."/>
            <person name="Lyhne E.K."/>
            <person name="Kogle M.E."/>
            <person name="Kuo A."/>
            <person name="Riley R."/>
            <person name="Clum A."/>
            <person name="Nolan M."/>
            <person name="Lipzen A."/>
            <person name="Salamov A."/>
            <person name="Henrissat B."/>
            <person name="Wiebenga A."/>
            <person name="De Vries R.P."/>
            <person name="Grigoriev I.V."/>
            <person name="Mortensen U.H."/>
            <person name="Andersen M.R."/>
            <person name="Baker S.E."/>
        </authorList>
    </citation>
    <scope>NUCLEOTIDE SEQUENCE [LARGE SCALE GENOMIC DNA]</scope>
    <source>
        <strain evidence="2 3">CBS 117.55</strain>
    </source>
</reference>
<dbReference type="RefSeq" id="XP_025399558.1">
    <property type="nucleotide sequence ID" value="XM_025543116.1"/>
</dbReference>
<protein>
    <submittedName>
        <fullName evidence="2">Uncharacterized protein</fullName>
    </submittedName>
</protein>
<dbReference type="VEuPathDB" id="FungiDB:BO70DRAFT_361756"/>
<evidence type="ECO:0000256" key="1">
    <source>
        <dbReference type="SAM" id="MobiDB-lite"/>
    </source>
</evidence>
<proteinExistence type="predicted"/>
<dbReference type="EMBL" id="MSFL01000011">
    <property type="protein sequence ID" value="PWY82844.1"/>
    <property type="molecule type" value="Genomic_DNA"/>
</dbReference>
<dbReference type="GeneID" id="37065353"/>
<dbReference type="Proteomes" id="UP000247233">
    <property type="component" value="Unassembled WGS sequence"/>
</dbReference>
<evidence type="ECO:0000313" key="3">
    <source>
        <dbReference type="Proteomes" id="UP000247233"/>
    </source>
</evidence>
<feature type="compositionally biased region" description="Basic residues" evidence="1">
    <location>
        <begin position="76"/>
        <end position="93"/>
    </location>
</feature>
<name>A0A317W8A8_9EURO</name>
<keyword evidence="3" id="KW-1185">Reference proteome</keyword>
<dbReference type="AlphaFoldDB" id="A0A317W8A8"/>
<accession>A0A317W8A8</accession>
<evidence type="ECO:0000313" key="2">
    <source>
        <dbReference type="EMBL" id="PWY82844.1"/>
    </source>
</evidence>
<organism evidence="2 3">
    <name type="scientific">Aspergillus heteromorphus CBS 117.55</name>
    <dbReference type="NCBI Taxonomy" id="1448321"/>
    <lineage>
        <taxon>Eukaryota</taxon>
        <taxon>Fungi</taxon>
        <taxon>Dikarya</taxon>
        <taxon>Ascomycota</taxon>
        <taxon>Pezizomycotina</taxon>
        <taxon>Eurotiomycetes</taxon>
        <taxon>Eurotiomycetidae</taxon>
        <taxon>Eurotiales</taxon>
        <taxon>Aspergillaceae</taxon>
        <taxon>Aspergillus</taxon>
        <taxon>Aspergillus subgen. Circumdati</taxon>
    </lineage>
</organism>
<comment type="caution">
    <text evidence="2">The sequence shown here is derived from an EMBL/GenBank/DDBJ whole genome shotgun (WGS) entry which is preliminary data.</text>
</comment>